<evidence type="ECO:0000256" key="1">
    <source>
        <dbReference type="SAM" id="Phobius"/>
    </source>
</evidence>
<protein>
    <submittedName>
        <fullName evidence="2">Uncharacterized protein</fullName>
    </submittedName>
</protein>
<proteinExistence type="predicted"/>
<accession>H9WQI7</accession>
<dbReference type="EMBL" id="FJ057527">
    <property type="protein sequence ID" value="AFG64280.1"/>
    <property type="molecule type" value="Genomic_DNA"/>
</dbReference>
<organism evidence="2">
    <name type="scientific">Pinus taeda</name>
    <name type="common">Loblolly pine</name>
    <dbReference type="NCBI Taxonomy" id="3352"/>
    <lineage>
        <taxon>Eukaryota</taxon>
        <taxon>Viridiplantae</taxon>
        <taxon>Streptophyta</taxon>
        <taxon>Embryophyta</taxon>
        <taxon>Tracheophyta</taxon>
        <taxon>Spermatophyta</taxon>
        <taxon>Pinopsida</taxon>
        <taxon>Pinidae</taxon>
        <taxon>Conifers I</taxon>
        <taxon>Pinales</taxon>
        <taxon>Pinaceae</taxon>
        <taxon>Pinus</taxon>
        <taxon>Pinus subgen. Pinus</taxon>
    </lineage>
</organism>
<feature type="transmembrane region" description="Helical" evidence="1">
    <location>
        <begin position="40"/>
        <end position="61"/>
    </location>
</feature>
<reference evidence="2" key="1">
    <citation type="submission" date="2008-08" db="EMBL/GenBank/DDBJ databases">
        <title>Nucleotide Diversity and Divergence in the Loblolly Pine Gene Space.</title>
        <authorList>
            <person name="Neale D.B."/>
            <person name="Wegrzyn J.L."/>
            <person name="Lee J.M."/>
            <person name="Eckert A.J."/>
            <person name="Liechty J.D."/>
            <person name="Stevens K.A."/>
            <person name="Langley C.H."/>
        </authorList>
    </citation>
    <scope>NUCLEOTIDE SEQUENCE</scope>
    <source>
        <strain evidence="2">1432</strain>
        <tissue evidence="2">Megagametophyte</tissue>
    </source>
</reference>
<keyword evidence="1" id="KW-1133">Transmembrane helix</keyword>
<name>H9WQI7_PINTA</name>
<keyword evidence="1" id="KW-0472">Membrane</keyword>
<keyword evidence="1" id="KW-0812">Transmembrane</keyword>
<sequence length="82" mass="8891">GNPDLCGPQVDKKCNFDTSYSGEGEGEGEGEEGKSWWESWTVGMAMGIVIGFASVIGVFTLSGGWSTGYYKYVDDILNFFSQ</sequence>
<gene>
    <name evidence="2" type="ORF">0_15454_01</name>
</gene>
<evidence type="ECO:0000313" key="2">
    <source>
        <dbReference type="EMBL" id="AFG64280.1"/>
    </source>
</evidence>
<feature type="non-terminal residue" evidence="2">
    <location>
        <position position="1"/>
    </location>
</feature>
<dbReference type="AlphaFoldDB" id="H9WQI7"/>